<gene>
    <name evidence="4" type="ORF">WG66_14629</name>
</gene>
<dbReference type="PANTHER" id="PTHR41237:SF1">
    <property type="entry name" value="SMALL RIBOSOMAL SUBUNIT PROTEIN BS21M"/>
    <property type="match status" value="1"/>
</dbReference>
<name>A0A0W0F925_MONRR</name>
<proteinExistence type="inferred from homology"/>
<keyword evidence="3" id="KW-0687">Ribonucleoprotein</keyword>
<dbReference type="GO" id="GO:1990904">
    <property type="term" value="C:ribonucleoprotein complex"/>
    <property type="evidence" value="ECO:0007669"/>
    <property type="project" value="UniProtKB-KW"/>
</dbReference>
<dbReference type="PANTHER" id="PTHR41237">
    <property type="entry name" value="37S RIBOSOMAL PROTEIN MRP21, MITOCHONDRIAL"/>
    <property type="match status" value="1"/>
</dbReference>
<evidence type="ECO:0000313" key="4">
    <source>
        <dbReference type="EMBL" id="KTB32826.1"/>
    </source>
</evidence>
<dbReference type="GO" id="GO:0003735">
    <property type="term" value="F:structural constituent of ribosome"/>
    <property type="evidence" value="ECO:0007669"/>
    <property type="project" value="InterPro"/>
</dbReference>
<evidence type="ECO:0000313" key="5">
    <source>
        <dbReference type="Proteomes" id="UP000054988"/>
    </source>
</evidence>
<protein>
    <submittedName>
        <fullName evidence="4">Uncharacterized protein</fullName>
    </submittedName>
</protein>
<organism evidence="4 5">
    <name type="scientific">Moniliophthora roreri</name>
    <name type="common">Frosty pod rot fungus</name>
    <name type="synonym">Monilia roreri</name>
    <dbReference type="NCBI Taxonomy" id="221103"/>
    <lineage>
        <taxon>Eukaryota</taxon>
        <taxon>Fungi</taxon>
        <taxon>Dikarya</taxon>
        <taxon>Basidiomycota</taxon>
        <taxon>Agaricomycotina</taxon>
        <taxon>Agaricomycetes</taxon>
        <taxon>Agaricomycetidae</taxon>
        <taxon>Agaricales</taxon>
        <taxon>Marasmiineae</taxon>
        <taxon>Marasmiaceae</taxon>
        <taxon>Moniliophthora</taxon>
    </lineage>
</organism>
<dbReference type="eggNOG" id="ENOG502RGF3">
    <property type="taxonomic scope" value="Eukaryota"/>
</dbReference>
<sequence>MAAALARRAVCQRKLYLEPLKILNFSNSRNFSRLTHPLLQQLQSTTTNPWSSIDKATQEATGAIRKLVETRTRDESPEAVWKRMSATAHEELQKNPPNHSYIGRSVRVVDGNVQDAFSRLKRLLNRNAVRLTWRADERHERKGEKRRRLRSIRWRRIFAHHVRALRILKASNLLIASSNRFAKVCSSLQKYELAEHSSALFVMLYV</sequence>
<dbReference type="Pfam" id="PF01165">
    <property type="entry name" value="Ribosomal_S21"/>
    <property type="match status" value="1"/>
</dbReference>
<evidence type="ECO:0000256" key="2">
    <source>
        <dbReference type="ARBA" id="ARBA00022980"/>
    </source>
</evidence>
<comment type="similarity">
    <text evidence="1">Belongs to the bacterial ribosomal protein bS21 family.</text>
</comment>
<dbReference type="InterPro" id="IPR001911">
    <property type="entry name" value="Ribosomal_bS21"/>
</dbReference>
<dbReference type="InterPro" id="IPR052837">
    <property type="entry name" value="Mitoribosomal_bS21"/>
</dbReference>
<dbReference type="GO" id="GO:0005840">
    <property type="term" value="C:ribosome"/>
    <property type="evidence" value="ECO:0007669"/>
    <property type="project" value="UniProtKB-KW"/>
</dbReference>
<comment type="caution">
    <text evidence="4">The sequence shown here is derived from an EMBL/GenBank/DDBJ whole genome shotgun (WGS) entry which is preliminary data.</text>
</comment>
<keyword evidence="2" id="KW-0689">Ribosomal protein</keyword>
<evidence type="ECO:0000256" key="1">
    <source>
        <dbReference type="ARBA" id="ARBA00006640"/>
    </source>
</evidence>
<evidence type="ECO:0000256" key="3">
    <source>
        <dbReference type="ARBA" id="ARBA00023274"/>
    </source>
</evidence>
<accession>A0A0W0F925</accession>
<dbReference type="EMBL" id="LATX01002203">
    <property type="protein sequence ID" value="KTB32826.1"/>
    <property type="molecule type" value="Genomic_DNA"/>
</dbReference>
<dbReference type="Proteomes" id="UP000054988">
    <property type="component" value="Unassembled WGS sequence"/>
</dbReference>
<dbReference type="GO" id="GO:0006412">
    <property type="term" value="P:translation"/>
    <property type="evidence" value="ECO:0007669"/>
    <property type="project" value="InterPro"/>
</dbReference>
<reference evidence="4 5" key="1">
    <citation type="submission" date="2015-12" db="EMBL/GenBank/DDBJ databases">
        <title>Draft genome sequence of Moniliophthora roreri, the causal agent of frosty pod rot of cacao.</title>
        <authorList>
            <person name="Aime M.C."/>
            <person name="Diaz-Valderrama J.R."/>
            <person name="Kijpornyongpan T."/>
            <person name="Phillips-Mora W."/>
        </authorList>
    </citation>
    <scope>NUCLEOTIDE SEQUENCE [LARGE SCALE GENOMIC DNA]</scope>
    <source>
        <strain evidence="4 5">MCA 2952</strain>
    </source>
</reference>
<dbReference type="AlphaFoldDB" id="A0A0W0F925"/>